<evidence type="ECO:0000256" key="10">
    <source>
        <dbReference type="RuleBase" id="RU000594"/>
    </source>
</evidence>
<keyword evidence="3 9" id="KW-0645">Protease</keyword>
<comment type="function">
    <text evidence="9 10">This protein specifically catalyzes the removal of signal peptides from prolipoproteins.</text>
</comment>
<evidence type="ECO:0000256" key="7">
    <source>
        <dbReference type="ARBA" id="ARBA00022989"/>
    </source>
</evidence>
<comment type="pathway">
    <text evidence="9">Protein modification; lipoprotein biosynthesis (signal peptide cleavage).</text>
</comment>
<keyword evidence="6 9" id="KW-0378">Hydrolase</keyword>
<feature type="active site" evidence="9">
    <location>
        <position position="139"/>
    </location>
</feature>
<dbReference type="AlphaFoldDB" id="A0A1D8CXZ7"/>
<dbReference type="RefSeq" id="WP_069808739.1">
    <property type="nucleotide sequence ID" value="NZ_CP017305.1"/>
</dbReference>
<gene>
    <name evidence="9" type="primary">lspA</name>
    <name evidence="12" type="ORF">BIU88_01925</name>
</gene>
<proteinExistence type="inferred from homology"/>
<dbReference type="STRING" id="274537.BIU88_01925"/>
<dbReference type="EMBL" id="CP017305">
    <property type="protein sequence ID" value="AOS83011.1"/>
    <property type="molecule type" value="Genomic_DNA"/>
</dbReference>
<dbReference type="KEGG" id="clz:BIU88_01925"/>
<protein>
    <recommendedName>
        <fullName evidence="9">Lipoprotein signal peptidase</fullName>
        <ecNumber evidence="9">3.4.23.36</ecNumber>
    </recommendedName>
    <alternativeName>
        <fullName evidence="9">Prolipoprotein signal peptidase</fullName>
    </alternativeName>
    <alternativeName>
        <fullName evidence="9">Signal peptidase II</fullName>
        <shortName evidence="9">SPase II</shortName>
    </alternativeName>
</protein>
<dbReference type="UniPathway" id="UPA00665"/>
<dbReference type="OrthoDB" id="9810259at2"/>
<evidence type="ECO:0000256" key="3">
    <source>
        <dbReference type="ARBA" id="ARBA00022670"/>
    </source>
</evidence>
<evidence type="ECO:0000256" key="1">
    <source>
        <dbReference type="ARBA" id="ARBA00006139"/>
    </source>
</evidence>
<dbReference type="PANTHER" id="PTHR33695">
    <property type="entry name" value="LIPOPROTEIN SIGNAL PEPTIDASE"/>
    <property type="match status" value="1"/>
</dbReference>
<dbReference type="PROSITE" id="PS00855">
    <property type="entry name" value="SPASE_II"/>
    <property type="match status" value="1"/>
</dbReference>
<dbReference type="PRINTS" id="PR00781">
    <property type="entry name" value="LIPOSIGPTASE"/>
</dbReference>
<dbReference type="HAMAP" id="MF_00161">
    <property type="entry name" value="LspA"/>
    <property type="match status" value="1"/>
</dbReference>
<dbReference type="GO" id="GO:0005886">
    <property type="term" value="C:plasma membrane"/>
    <property type="evidence" value="ECO:0007669"/>
    <property type="project" value="UniProtKB-SubCell"/>
</dbReference>
<evidence type="ECO:0000256" key="8">
    <source>
        <dbReference type="ARBA" id="ARBA00023136"/>
    </source>
</evidence>
<keyword evidence="7 9" id="KW-1133">Transmembrane helix</keyword>
<evidence type="ECO:0000256" key="2">
    <source>
        <dbReference type="ARBA" id="ARBA00022475"/>
    </source>
</evidence>
<dbReference type="InterPro" id="IPR001872">
    <property type="entry name" value="Peptidase_A8"/>
</dbReference>
<dbReference type="Pfam" id="PF01252">
    <property type="entry name" value="Peptidase_A8"/>
    <property type="match status" value="1"/>
</dbReference>
<dbReference type="Proteomes" id="UP000095185">
    <property type="component" value="Chromosome"/>
</dbReference>
<keyword evidence="2 9" id="KW-1003">Cell membrane</keyword>
<dbReference type="NCBIfam" id="TIGR00077">
    <property type="entry name" value="lspA"/>
    <property type="match status" value="1"/>
</dbReference>
<keyword evidence="4 9" id="KW-0812">Transmembrane</keyword>
<sequence>MALFFLIAVLAALLDRATKLLAIHCLRDGGQSIVIIPDWLKLTYAENLGIAFGVRFLPPAGLLLLTLAISAGVVWYVWRSNNRSPLFITAFALILGGGVGNLIDRVMLGHVVDFIYFDLYHGALFGIPLDLWPIFNVADSCITIGACMIVLFHDRIFGKP</sequence>
<evidence type="ECO:0000256" key="9">
    <source>
        <dbReference type="HAMAP-Rule" id="MF_00161"/>
    </source>
</evidence>
<feature type="transmembrane region" description="Helical" evidence="9">
    <location>
        <begin position="131"/>
        <end position="152"/>
    </location>
</feature>
<dbReference type="GO" id="GO:0006508">
    <property type="term" value="P:proteolysis"/>
    <property type="evidence" value="ECO:0007669"/>
    <property type="project" value="UniProtKB-KW"/>
</dbReference>
<comment type="catalytic activity">
    <reaction evidence="9 10">
        <text>Release of signal peptides from bacterial membrane prolipoproteins. Hydrolyzes -Xaa-Yaa-Zaa-|-(S,diacylglyceryl)Cys-, in which Xaa is hydrophobic (preferably Leu), and Yaa (Ala or Ser) and Zaa (Gly or Ala) have small, neutral side chains.</text>
        <dbReference type="EC" id="3.4.23.36"/>
    </reaction>
</comment>
<feature type="transmembrane region" description="Helical" evidence="9">
    <location>
        <begin position="85"/>
        <end position="103"/>
    </location>
</feature>
<comment type="subcellular location">
    <subcellularLocation>
        <location evidence="9">Cell membrane</location>
        <topology evidence="9">Multi-pass membrane protein</topology>
    </subcellularLocation>
</comment>
<name>A0A1D8CXZ7_CHLLM</name>
<evidence type="ECO:0000313" key="13">
    <source>
        <dbReference type="Proteomes" id="UP000095185"/>
    </source>
</evidence>
<keyword evidence="5 9" id="KW-0064">Aspartyl protease</keyword>
<dbReference type="EC" id="3.4.23.36" evidence="9"/>
<evidence type="ECO:0000256" key="5">
    <source>
        <dbReference type="ARBA" id="ARBA00022750"/>
    </source>
</evidence>
<dbReference type="PANTHER" id="PTHR33695:SF1">
    <property type="entry name" value="LIPOPROTEIN SIGNAL PEPTIDASE"/>
    <property type="match status" value="1"/>
</dbReference>
<reference evidence="12" key="1">
    <citation type="submission" date="2016-09" db="EMBL/GenBank/DDBJ databases">
        <title>Genome sequence of Chlorobaculum limnaeum.</title>
        <authorList>
            <person name="Liu Z."/>
            <person name="Tank M."/>
            <person name="Bryant D.A."/>
        </authorList>
    </citation>
    <scope>NUCLEOTIDE SEQUENCE [LARGE SCALE GENOMIC DNA]</scope>
    <source>
        <strain evidence="12">DSM 1677</strain>
    </source>
</reference>
<dbReference type="GO" id="GO:0004190">
    <property type="term" value="F:aspartic-type endopeptidase activity"/>
    <property type="evidence" value="ECO:0007669"/>
    <property type="project" value="UniProtKB-UniRule"/>
</dbReference>
<dbReference type="NCBIfam" id="NF011368">
    <property type="entry name" value="PRK14787.1"/>
    <property type="match status" value="1"/>
</dbReference>
<evidence type="ECO:0000256" key="4">
    <source>
        <dbReference type="ARBA" id="ARBA00022692"/>
    </source>
</evidence>
<feature type="transmembrane region" description="Helical" evidence="9">
    <location>
        <begin position="56"/>
        <end position="78"/>
    </location>
</feature>
<feature type="active site" evidence="9">
    <location>
        <position position="113"/>
    </location>
</feature>
<comment type="caution">
    <text evidence="9">Lacks conserved residue(s) required for the propagation of feature annotation.</text>
</comment>
<evidence type="ECO:0000256" key="6">
    <source>
        <dbReference type="ARBA" id="ARBA00022801"/>
    </source>
</evidence>
<evidence type="ECO:0000256" key="11">
    <source>
        <dbReference type="RuleBase" id="RU004181"/>
    </source>
</evidence>
<keyword evidence="13" id="KW-1185">Reference proteome</keyword>
<keyword evidence="8 9" id="KW-0472">Membrane</keyword>
<comment type="similarity">
    <text evidence="1 9 11">Belongs to the peptidase A8 family.</text>
</comment>
<organism evidence="12 13">
    <name type="scientific">Chlorobaculum limnaeum</name>
    <dbReference type="NCBI Taxonomy" id="274537"/>
    <lineage>
        <taxon>Bacteria</taxon>
        <taxon>Pseudomonadati</taxon>
        <taxon>Chlorobiota</taxon>
        <taxon>Chlorobiia</taxon>
        <taxon>Chlorobiales</taxon>
        <taxon>Chlorobiaceae</taxon>
        <taxon>Chlorobaculum</taxon>
    </lineage>
</organism>
<evidence type="ECO:0000313" key="12">
    <source>
        <dbReference type="EMBL" id="AOS83011.1"/>
    </source>
</evidence>
<accession>A0A1D8CXZ7</accession>